<dbReference type="InterPro" id="IPR027417">
    <property type="entry name" value="P-loop_NTPase"/>
</dbReference>
<name>A0A1M6PHW8_9FIRM</name>
<dbReference type="NCBIfam" id="NF004637">
    <property type="entry name" value="PRK05986.1"/>
    <property type="match status" value="1"/>
</dbReference>
<dbReference type="RefSeq" id="WP_110942561.1">
    <property type="nucleotide sequence ID" value="NZ_FQZV01000070.1"/>
</dbReference>
<dbReference type="PIRSF" id="PIRSF015617">
    <property type="entry name" value="Adensltrnsf_CobA"/>
    <property type="match status" value="1"/>
</dbReference>
<reference evidence="2" key="1">
    <citation type="submission" date="2016-11" db="EMBL/GenBank/DDBJ databases">
        <authorList>
            <person name="Varghese N."/>
            <person name="Submissions S."/>
        </authorList>
    </citation>
    <scope>NUCLEOTIDE SEQUENCE [LARGE SCALE GENOMIC DNA]</scope>
    <source>
        <strain evidence="2">DSM 17957</strain>
    </source>
</reference>
<dbReference type="SUPFAM" id="SSF52540">
    <property type="entry name" value="P-loop containing nucleoside triphosphate hydrolases"/>
    <property type="match status" value="1"/>
</dbReference>
<keyword evidence="1" id="KW-0808">Transferase</keyword>
<evidence type="ECO:0000313" key="2">
    <source>
        <dbReference type="Proteomes" id="UP000184536"/>
    </source>
</evidence>
<dbReference type="GO" id="GO:0008817">
    <property type="term" value="F:corrinoid adenosyltransferase activity"/>
    <property type="evidence" value="ECO:0007669"/>
    <property type="project" value="InterPro"/>
</dbReference>
<dbReference type="Pfam" id="PF02572">
    <property type="entry name" value="CobA_CobO_BtuR"/>
    <property type="match status" value="1"/>
</dbReference>
<gene>
    <name evidence="1" type="ORF">SAMN02745975_03586</name>
</gene>
<proteinExistence type="predicted"/>
<dbReference type="NCBIfam" id="TIGR00708">
    <property type="entry name" value="cobA"/>
    <property type="match status" value="1"/>
</dbReference>
<protein>
    <submittedName>
        <fullName evidence="1">Cob(I)alamin adenosyltransferase</fullName>
    </submittedName>
</protein>
<accession>A0A1M6PHW8</accession>
<keyword evidence="2" id="KW-1185">Reference proteome</keyword>
<dbReference type="AlphaFoldDB" id="A0A1M6PHW8"/>
<dbReference type="STRING" id="1121919.SAMN02745975_03586"/>
<dbReference type="PANTHER" id="PTHR46638:SF1">
    <property type="entry name" value="CORRINOID ADENOSYLTRANSFERASE"/>
    <property type="match status" value="1"/>
</dbReference>
<evidence type="ECO:0000313" key="1">
    <source>
        <dbReference type="EMBL" id="SHK07522.1"/>
    </source>
</evidence>
<dbReference type="GO" id="GO:0005524">
    <property type="term" value="F:ATP binding"/>
    <property type="evidence" value="ECO:0007669"/>
    <property type="project" value="InterPro"/>
</dbReference>
<dbReference type="PANTHER" id="PTHR46638">
    <property type="entry name" value="CORRINOID ADENOSYLTRANSFERASE"/>
    <property type="match status" value="1"/>
</dbReference>
<dbReference type="OrthoDB" id="9810309at2"/>
<dbReference type="Proteomes" id="UP000184536">
    <property type="component" value="Unassembled WGS sequence"/>
</dbReference>
<dbReference type="Gene3D" id="3.40.50.300">
    <property type="entry name" value="P-loop containing nucleotide triphosphate hydrolases"/>
    <property type="match status" value="1"/>
</dbReference>
<organism evidence="1 2">
    <name type="scientific">Geosporobacter subterraneus DSM 17957</name>
    <dbReference type="NCBI Taxonomy" id="1121919"/>
    <lineage>
        <taxon>Bacteria</taxon>
        <taxon>Bacillati</taxon>
        <taxon>Bacillota</taxon>
        <taxon>Clostridia</taxon>
        <taxon>Peptostreptococcales</taxon>
        <taxon>Thermotaleaceae</taxon>
        <taxon>Geosporobacter</taxon>
    </lineage>
</organism>
<dbReference type="GO" id="GO:0009236">
    <property type="term" value="P:cobalamin biosynthetic process"/>
    <property type="evidence" value="ECO:0007669"/>
    <property type="project" value="InterPro"/>
</dbReference>
<dbReference type="InterPro" id="IPR003724">
    <property type="entry name" value="CblAdoTrfase_CobA"/>
</dbReference>
<sequence>MNRGYIHVYTGDGKGKTTAALGLALRAAGAGKKVFIAQFVKSMEYSEWKSLRYLNSFIDITLYGHGCFITKNPDQEDIWAARKGLEEIRQILISKKYDLVILDEIMIAYYYNLLSLEDLIQFMKDKPYETEMVLTGRYAPEEVMELADLVTEMKEIKHYYHQGVLSREGIDC</sequence>
<dbReference type="EMBL" id="FQZV01000070">
    <property type="protein sequence ID" value="SHK07522.1"/>
    <property type="molecule type" value="Genomic_DNA"/>
</dbReference>